<accession>A0ABQ9YNB0</accession>
<gene>
    <name evidence="1" type="ORF">OUZ56_003950</name>
</gene>
<dbReference type="Proteomes" id="UP001234178">
    <property type="component" value="Unassembled WGS sequence"/>
</dbReference>
<keyword evidence="2" id="KW-1185">Reference proteome</keyword>
<comment type="caution">
    <text evidence="1">The sequence shown here is derived from an EMBL/GenBank/DDBJ whole genome shotgun (WGS) entry which is preliminary data.</text>
</comment>
<proteinExistence type="predicted"/>
<protein>
    <submittedName>
        <fullName evidence="1">Uncharacterized protein</fullName>
    </submittedName>
</protein>
<sequence>MSYFSYVNTTPAYIVVVDVCRREKKASPRNIQEKASQYMALLGDQMCTRQEREHCTRWIIFLTYGHTIDHQQVRTCKQMKKETRQGQRGLVRIMLQVVDGE</sequence>
<dbReference type="EMBL" id="JAOYFB010000001">
    <property type="protein sequence ID" value="KAK4002100.1"/>
    <property type="molecule type" value="Genomic_DNA"/>
</dbReference>
<reference evidence="1 2" key="1">
    <citation type="journal article" date="2023" name="Nucleic Acids Res.">
        <title>The hologenome of Daphnia magna reveals possible DNA methylation and microbiome-mediated evolution of the host genome.</title>
        <authorList>
            <person name="Chaturvedi A."/>
            <person name="Li X."/>
            <person name="Dhandapani V."/>
            <person name="Marshall H."/>
            <person name="Kissane S."/>
            <person name="Cuenca-Cambronero M."/>
            <person name="Asole G."/>
            <person name="Calvet F."/>
            <person name="Ruiz-Romero M."/>
            <person name="Marangio P."/>
            <person name="Guigo R."/>
            <person name="Rago D."/>
            <person name="Mirbahai L."/>
            <person name="Eastwood N."/>
            <person name="Colbourne J.K."/>
            <person name="Zhou J."/>
            <person name="Mallon E."/>
            <person name="Orsini L."/>
        </authorList>
    </citation>
    <scope>NUCLEOTIDE SEQUENCE [LARGE SCALE GENOMIC DNA]</scope>
    <source>
        <strain evidence="1">LRV0_1</strain>
    </source>
</reference>
<name>A0ABQ9YNB0_9CRUS</name>
<organism evidence="1 2">
    <name type="scientific">Daphnia magna</name>
    <dbReference type="NCBI Taxonomy" id="35525"/>
    <lineage>
        <taxon>Eukaryota</taxon>
        <taxon>Metazoa</taxon>
        <taxon>Ecdysozoa</taxon>
        <taxon>Arthropoda</taxon>
        <taxon>Crustacea</taxon>
        <taxon>Branchiopoda</taxon>
        <taxon>Diplostraca</taxon>
        <taxon>Cladocera</taxon>
        <taxon>Anomopoda</taxon>
        <taxon>Daphniidae</taxon>
        <taxon>Daphnia</taxon>
    </lineage>
</organism>
<evidence type="ECO:0000313" key="1">
    <source>
        <dbReference type="EMBL" id="KAK4002100.1"/>
    </source>
</evidence>
<evidence type="ECO:0000313" key="2">
    <source>
        <dbReference type="Proteomes" id="UP001234178"/>
    </source>
</evidence>